<sequence length="157" mass="18584">MNQILKFSSKIFDEIVIEGLINLKVKRNFKWFRTFDLKIFDEDNHLLTIATTIDFLKIKYSIPHNQTGFEIGVENDERLFIDNDKLELKVEKFYPFKNKYAEVWFNNKLVGEILFEKKAFNIVLNFHPAIDIEWNKNEALKIAILVILNIVDLDGTE</sequence>
<proteinExistence type="predicted"/>
<comment type="caution">
    <text evidence="1">The sequence shown here is derived from an EMBL/GenBank/DDBJ whole genome shotgun (WGS) entry which is preliminary data.</text>
</comment>
<evidence type="ECO:0000313" key="2">
    <source>
        <dbReference type="Proteomes" id="UP001203342"/>
    </source>
</evidence>
<dbReference type="RefSeq" id="WP_250580369.1">
    <property type="nucleotide sequence ID" value="NZ_JAMLJN010000002.1"/>
</dbReference>
<protein>
    <submittedName>
        <fullName evidence="1">Uncharacterized protein</fullName>
    </submittedName>
</protein>
<dbReference type="Proteomes" id="UP001203342">
    <property type="component" value="Unassembled WGS sequence"/>
</dbReference>
<accession>A0ABT0TEU3</accession>
<reference evidence="1 2" key="1">
    <citation type="submission" date="2022-05" db="EMBL/GenBank/DDBJ databases">
        <title>Flavobacterium sp., isolated from activated sludge.</title>
        <authorList>
            <person name="Ran Q."/>
        </authorList>
    </citation>
    <scope>NUCLEOTIDE SEQUENCE [LARGE SCALE GENOMIC DNA]</scope>
    <source>
        <strain evidence="1 2">HXWNR69</strain>
    </source>
</reference>
<dbReference type="EMBL" id="JAMLJN010000002">
    <property type="protein sequence ID" value="MCL9769496.1"/>
    <property type="molecule type" value="Genomic_DNA"/>
</dbReference>
<evidence type="ECO:0000313" key="1">
    <source>
        <dbReference type="EMBL" id="MCL9769496.1"/>
    </source>
</evidence>
<name>A0ABT0TEU3_9FLAO</name>
<keyword evidence="2" id="KW-1185">Reference proteome</keyword>
<gene>
    <name evidence="1" type="ORF">NAT47_03615</name>
</gene>
<organism evidence="1 2">
    <name type="scientific">Flavobacterium fragile</name>
    <dbReference type="NCBI Taxonomy" id="2949085"/>
    <lineage>
        <taxon>Bacteria</taxon>
        <taxon>Pseudomonadati</taxon>
        <taxon>Bacteroidota</taxon>
        <taxon>Flavobacteriia</taxon>
        <taxon>Flavobacteriales</taxon>
        <taxon>Flavobacteriaceae</taxon>
        <taxon>Flavobacterium</taxon>
    </lineage>
</organism>